<keyword evidence="2" id="KW-1185">Reference proteome</keyword>
<evidence type="ECO:0000313" key="2">
    <source>
        <dbReference type="Proteomes" id="UP000887159"/>
    </source>
</evidence>
<evidence type="ECO:0000313" key="1">
    <source>
        <dbReference type="EMBL" id="GFY19683.1"/>
    </source>
</evidence>
<proteinExistence type="predicted"/>
<protein>
    <submittedName>
        <fullName evidence="1">Uncharacterized protein</fullName>
    </submittedName>
</protein>
<reference evidence="1" key="1">
    <citation type="submission" date="2020-08" db="EMBL/GenBank/DDBJ databases">
        <title>Multicomponent nature underlies the extraordinary mechanical properties of spider dragline silk.</title>
        <authorList>
            <person name="Kono N."/>
            <person name="Nakamura H."/>
            <person name="Mori M."/>
            <person name="Yoshida Y."/>
            <person name="Ohtoshi R."/>
            <person name="Malay A.D."/>
            <person name="Moran D.A.P."/>
            <person name="Tomita M."/>
            <person name="Numata K."/>
            <person name="Arakawa K."/>
        </authorList>
    </citation>
    <scope>NUCLEOTIDE SEQUENCE</scope>
</reference>
<dbReference type="Proteomes" id="UP000887159">
    <property type="component" value="Unassembled WGS sequence"/>
</dbReference>
<dbReference type="AlphaFoldDB" id="A0A8X6T6B9"/>
<sequence>MAGLNGLRRTERAAINPRRCRANDAKQKCQSLQSAENAVSRKLNFYDKSIRLPRQNAHHRTSAAIFLRRADLKVYSC</sequence>
<comment type="caution">
    <text evidence="1">The sequence shown here is derived from an EMBL/GenBank/DDBJ whole genome shotgun (WGS) entry which is preliminary data.</text>
</comment>
<accession>A0A8X6T6B9</accession>
<dbReference type="EMBL" id="BMAU01021353">
    <property type="protein sequence ID" value="GFY19683.1"/>
    <property type="molecule type" value="Genomic_DNA"/>
</dbReference>
<gene>
    <name evidence="1" type="ORF">TNCV_4648551</name>
</gene>
<organism evidence="1 2">
    <name type="scientific">Trichonephila clavipes</name>
    <name type="common">Golden silk orbweaver</name>
    <name type="synonym">Nephila clavipes</name>
    <dbReference type="NCBI Taxonomy" id="2585209"/>
    <lineage>
        <taxon>Eukaryota</taxon>
        <taxon>Metazoa</taxon>
        <taxon>Ecdysozoa</taxon>
        <taxon>Arthropoda</taxon>
        <taxon>Chelicerata</taxon>
        <taxon>Arachnida</taxon>
        <taxon>Araneae</taxon>
        <taxon>Araneomorphae</taxon>
        <taxon>Entelegynae</taxon>
        <taxon>Araneoidea</taxon>
        <taxon>Nephilidae</taxon>
        <taxon>Trichonephila</taxon>
    </lineage>
</organism>
<name>A0A8X6T6B9_TRICX</name>